<dbReference type="Proteomes" id="UP001454036">
    <property type="component" value="Unassembled WGS sequence"/>
</dbReference>
<keyword evidence="2" id="KW-1185">Reference proteome</keyword>
<gene>
    <name evidence="1" type="ORF">LIER_06889</name>
</gene>
<dbReference type="EMBL" id="BAABME010001030">
    <property type="protein sequence ID" value="GAA0147105.1"/>
    <property type="molecule type" value="Genomic_DNA"/>
</dbReference>
<evidence type="ECO:0000313" key="2">
    <source>
        <dbReference type="Proteomes" id="UP001454036"/>
    </source>
</evidence>
<dbReference type="AlphaFoldDB" id="A0AAV3P681"/>
<organism evidence="1 2">
    <name type="scientific">Lithospermum erythrorhizon</name>
    <name type="common">Purple gromwell</name>
    <name type="synonym">Lithospermum officinale var. erythrorhizon</name>
    <dbReference type="NCBI Taxonomy" id="34254"/>
    <lineage>
        <taxon>Eukaryota</taxon>
        <taxon>Viridiplantae</taxon>
        <taxon>Streptophyta</taxon>
        <taxon>Embryophyta</taxon>
        <taxon>Tracheophyta</taxon>
        <taxon>Spermatophyta</taxon>
        <taxon>Magnoliopsida</taxon>
        <taxon>eudicotyledons</taxon>
        <taxon>Gunneridae</taxon>
        <taxon>Pentapetalae</taxon>
        <taxon>asterids</taxon>
        <taxon>lamiids</taxon>
        <taxon>Boraginales</taxon>
        <taxon>Boraginaceae</taxon>
        <taxon>Boraginoideae</taxon>
        <taxon>Lithospermeae</taxon>
        <taxon>Lithospermum</taxon>
    </lineage>
</organism>
<comment type="caution">
    <text evidence="1">The sequence shown here is derived from an EMBL/GenBank/DDBJ whole genome shotgun (WGS) entry which is preliminary data.</text>
</comment>
<sequence length="91" mass="9661">MGSLQTVLFHTVEADLVKQVGVVQADLQIANAGAKKVEQKESNQNAPLMNPPGVPQPDQTCAKMKLVIIDKIGAPTGSRSSSIILKENRPA</sequence>
<name>A0AAV3P681_LITER</name>
<reference evidence="1 2" key="1">
    <citation type="submission" date="2024-01" db="EMBL/GenBank/DDBJ databases">
        <title>The complete chloroplast genome sequence of Lithospermum erythrorhizon: insights into the phylogenetic relationship among Boraginaceae species and the maternal lineages of purple gromwells.</title>
        <authorList>
            <person name="Okada T."/>
            <person name="Watanabe K."/>
        </authorList>
    </citation>
    <scope>NUCLEOTIDE SEQUENCE [LARGE SCALE GENOMIC DNA]</scope>
</reference>
<evidence type="ECO:0000313" key="1">
    <source>
        <dbReference type="EMBL" id="GAA0147105.1"/>
    </source>
</evidence>
<accession>A0AAV3P681</accession>
<proteinExistence type="predicted"/>
<protein>
    <submittedName>
        <fullName evidence="1">Uncharacterized protein</fullName>
    </submittedName>
</protein>